<comment type="similarity">
    <text evidence="2">Belongs to the HFCD (homooligomeric flavin containing Cys decarboxylase) superfamily.</text>
</comment>
<dbReference type="InterPro" id="IPR003382">
    <property type="entry name" value="Flavoprotein"/>
</dbReference>
<dbReference type="PANTHER" id="PTHR14359:SF6">
    <property type="entry name" value="PHOSPHOPANTOTHENOYLCYSTEINE DECARBOXYLASE"/>
    <property type="match status" value="1"/>
</dbReference>
<sequence>MNHKDTPMSQTANILIGVTGSVAALKLPLLVRQLQAVKLPKFPELRINLQVVTTERALHFYPLDEVKDLVNVLRDEDEWRTWQKMSDPVLHIELRRWADVLVVSPLDANTMAKISSGICDNLLTCVVRAWDMKKPLVFCPAMNTHMWDHPITVTQIEKLKELGYIEVPCVAKKLACGDSGYGAMAEVPTIVETVVKHLQNFIKYKIDEIESSVLQEDCS</sequence>
<dbReference type="Gene3D" id="3.40.50.1950">
    <property type="entry name" value="Flavin prenyltransferase-like"/>
    <property type="match status" value="1"/>
</dbReference>
<dbReference type="Proteomes" id="UP000694941">
    <property type="component" value="Unplaced"/>
</dbReference>
<name>A0ABM1C0G4_LIMPO</name>
<dbReference type="PANTHER" id="PTHR14359">
    <property type="entry name" value="HOMO-OLIGOMERIC FLAVIN CONTAINING CYS DECARBOXYLASE FAMILY"/>
    <property type="match status" value="1"/>
</dbReference>
<feature type="domain" description="Flavoprotein" evidence="3">
    <location>
        <begin position="13"/>
        <end position="197"/>
    </location>
</feature>
<evidence type="ECO:0000259" key="3">
    <source>
        <dbReference type="Pfam" id="PF02441"/>
    </source>
</evidence>
<dbReference type="Pfam" id="PF02441">
    <property type="entry name" value="Flavoprotein"/>
    <property type="match status" value="1"/>
</dbReference>
<keyword evidence="1" id="KW-0173">Coenzyme A biosynthesis</keyword>
<keyword evidence="4" id="KW-1185">Reference proteome</keyword>
<accession>A0ABM1C0G4</accession>
<gene>
    <name evidence="5" type="primary">LOC106475950</name>
</gene>
<organism evidence="4 5">
    <name type="scientific">Limulus polyphemus</name>
    <name type="common">Atlantic horseshoe crab</name>
    <dbReference type="NCBI Taxonomy" id="6850"/>
    <lineage>
        <taxon>Eukaryota</taxon>
        <taxon>Metazoa</taxon>
        <taxon>Ecdysozoa</taxon>
        <taxon>Arthropoda</taxon>
        <taxon>Chelicerata</taxon>
        <taxon>Merostomata</taxon>
        <taxon>Xiphosura</taxon>
        <taxon>Limulidae</taxon>
        <taxon>Limulus</taxon>
    </lineage>
</organism>
<dbReference type="InterPro" id="IPR036551">
    <property type="entry name" value="Flavin_trans-like"/>
</dbReference>
<dbReference type="GeneID" id="106475950"/>
<evidence type="ECO:0000256" key="2">
    <source>
        <dbReference type="ARBA" id="ARBA00038350"/>
    </source>
</evidence>
<protein>
    <submittedName>
        <fullName evidence="5">Phosphopantothenoylcysteine decarboxylase-like</fullName>
    </submittedName>
</protein>
<reference evidence="5" key="1">
    <citation type="submission" date="2025-08" db="UniProtKB">
        <authorList>
            <consortium name="RefSeq"/>
        </authorList>
    </citation>
    <scope>IDENTIFICATION</scope>
    <source>
        <tissue evidence="5">Muscle</tissue>
    </source>
</reference>
<dbReference type="SUPFAM" id="SSF52507">
    <property type="entry name" value="Homo-oligomeric flavin-containing Cys decarboxylases, HFCD"/>
    <property type="match status" value="1"/>
</dbReference>
<proteinExistence type="inferred from homology"/>
<evidence type="ECO:0000313" key="5">
    <source>
        <dbReference type="RefSeq" id="XP_013792078.1"/>
    </source>
</evidence>
<dbReference type="RefSeq" id="XP_013792078.1">
    <property type="nucleotide sequence ID" value="XM_013936624.2"/>
</dbReference>
<evidence type="ECO:0000313" key="4">
    <source>
        <dbReference type="Proteomes" id="UP000694941"/>
    </source>
</evidence>
<evidence type="ECO:0000256" key="1">
    <source>
        <dbReference type="ARBA" id="ARBA00022993"/>
    </source>
</evidence>